<protein>
    <recommendedName>
        <fullName evidence="2">DUF1064 domain-containing protein</fullName>
    </recommendedName>
</protein>
<name>A0A0F9DX18_9ZZZZ</name>
<dbReference type="InterPro" id="IPR009414">
    <property type="entry name" value="DUF1064"/>
</dbReference>
<sequence>MTNKYHAIKTYSQLCQRGFDSKWEAERAEELHLLQLAGEIKNLTYQERFVLSEKPKITVTIDFKYEERYNKPSNISQWSIKHFVEWVVVREDAKGILTRDSRTKYAWLQQKYGVKVKLVRRDRF</sequence>
<comment type="caution">
    <text evidence="1">The sequence shown here is derived from an EMBL/GenBank/DDBJ whole genome shotgun (WGS) entry which is preliminary data.</text>
</comment>
<organism evidence="1">
    <name type="scientific">marine sediment metagenome</name>
    <dbReference type="NCBI Taxonomy" id="412755"/>
    <lineage>
        <taxon>unclassified sequences</taxon>
        <taxon>metagenomes</taxon>
        <taxon>ecological metagenomes</taxon>
    </lineage>
</organism>
<reference evidence="1" key="1">
    <citation type="journal article" date="2015" name="Nature">
        <title>Complex archaea that bridge the gap between prokaryotes and eukaryotes.</title>
        <authorList>
            <person name="Spang A."/>
            <person name="Saw J.H."/>
            <person name="Jorgensen S.L."/>
            <person name="Zaremba-Niedzwiedzka K."/>
            <person name="Martijn J."/>
            <person name="Lind A.E."/>
            <person name="van Eijk R."/>
            <person name="Schleper C."/>
            <person name="Guy L."/>
            <person name="Ettema T.J."/>
        </authorList>
    </citation>
    <scope>NUCLEOTIDE SEQUENCE</scope>
</reference>
<evidence type="ECO:0000313" key="1">
    <source>
        <dbReference type="EMBL" id="KKL22241.1"/>
    </source>
</evidence>
<gene>
    <name evidence="1" type="ORF">LCGC14_2437430</name>
</gene>
<accession>A0A0F9DX18</accession>
<dbReference type="Pfam" id="PF06356">
    <property type="entry name" value="DUF1064"/>
    <property type="match status" value="1"/>
</dbReference>
<evidence type="ECO:0008006" key="2">
    <source>
        <dbReference type="Google" id="ProtNLM"/>
    </source>
</evidence>
<dbReference type="AlphaFoldDB" id="A0A0F9DX18"/>
<dbReference type="EMBL" id="LAZR01037425">
    <property type="protein sequence ID" value="KKL22241.1"/>
    <property type="molecule type" value="Genomic_DNA"/>
</dbReference>
<proteinExistence type="predicted"/>